<reference evidence="2 3" key="1">
    <citation type="submission" date="2016-12" db="EMBL/GenBank/DDBJ databases">
        <authorList>
            <person name="Song W.-J."/>
            <person name="Kurnit D.M."/>
        </authorList>
    </citation>
    <scope>NUCLEOTIDE SEQUENCE [LARGE SCALE GENOMIC DNA]</scope>
    <source>
        <strain evidence="2 3">DSM 12503</strain>
    </source>
</reference>
<evidence type="ECO:0000313" key="2">
    <source>
        <dbReference type="EMBL" id="SHO53315.1"/>
    </source>
</evidence>
<comment type="similarity">
    <text evidence="1">Belongs to the HupF/HypC family.</text>
</comment>
<dbReference type="InterPro" id="IPR019812">
    <property type="entry name" value="Hydgase_assmbl_chp_CS"/>
</dbReference>
<dbReference type="OrthoDB" id="9806017at2"/>
<evidence type="ECO:0000313" key="3">
    <source>
        <dbReference type="Proteomes" id="UP000184612"/>
    </source>
</evidence>
<name>A0A1M7YL47_9FIRM</name>
<accession>A0A1M7YL47</accession>
<dbReference type="PROSITE" id="PS01097">
    <property type="entry name" value="HUPF_HYPC"/>
    <property type="match status" value="1"/>
</dbReference>
<proteinExistence type="inferred from homology"/>
<dbReference type="STRING" id="1121345.SAMN02745217_04055"/>
<evidence type="ECO:0000256" key="1">
    <source>
        <dbReference type="ARBA" id="ARBA00006018"/>
    </source>
</evidence>
<dbReference type="RefSeq" id="WP_073590775.1">
    <property type="nucleotide sequence ID" value="NZ_FRFD01000013.1"/>
</dbReference>
<gene>
    <name evidence="2" type="ORF">SAMN02745217_04055</name>
</gene>
<dbReference type="AlphaFoldDB" id="A0A1M7YL47"/>
<dbReference type="InterPro" id="IPR001109">
    <property type="entry name" value="Hydrogenase_HupF/HypC"/>
</dbReference>
<dbReference type="Pfam" id="PF01455">
    <property type="entry name" value="HupF_HypC"/>
    <property type="match status" value="1"/>
</dbReference>
<dbReference type="PANTHER" id="PTHR35177">
    <property type="entry name" value="HYDROGENASE MATURATION FACTOR HYBG"/>
    <property type="match status" value="1"/>
</dbReference>
<sequence length="82" mass="8746">MCVAIPGKIIEIHGDTAKADIMGNIFEANISLVDAKLGDYILIHAGFAIEVVQTETAQEMIDIFAELDEVIRNDTGAGKEGA</sequence>
<keyword evidence="3" id="KW-1185">Reference proteome</keyword>
<dbReference type="GO" id="GO:0051604">
    <property type="term" value="P:protein maturation"/>
    <property type="evidence" value="ECO:0007669"/>
    <property type="project" value="TreeGrafter"/>
</dbReference>
<dbReference type="Proteomes" id="UP000184612">
    <property type="component" value="Unassembled WGS sequence"/>
</dbReference>
<dbReference type="PANTHER" id="PTHR35177:SF2">
    <property type="entry name" value="HYDROGENASE MATURATION FACTOR HYBG"/>
    <property type="match status" value="1"/>
</dbReference>
<dbReference type="Gene3D" id="2.30.30.140">
    <property type="match status" value="1"/>
</dbReference>
<dbReference type="EMBL" id="FRFD01000013">
    <property type="protein sequence ID" value="SHO53315.1"/>
    <property type="molecule type" value="Genomic_DNA"/>
</dbReference>
<dbReference type="GO" id="GO:1902670">
    <property type="term" value="F:carbon dioxide binding"/>
    <property type="evidence" value="ECO:0007669"/>
    <property type="project" value="TreeGrafter"/>
</dbReference>
<dbReference type="GO" id="GO:0005506">
    <property type="term" value="F:iron ion binding"/>
    <property type="evidence" value="ECO:0007669"/>
    <property type="project" value="TreeGrafter"/>
</dbReference>
<dbReference type="PRINTS" id="PR00445">
    <property type="entry name" value="HUPFHYPC"/>
</dbReference>
<organism evidence="2 3">
    <name type="scientific">Anaerocolumna xylanovorans DSM 12503</name>
    <dbReference type="NCBI Taxonomy" id="1121345"/>
    <lineage>
        <taxon>Bacteria</taxon>
        <taxon>Bacillati</taxon>
        <taxon>Bacillota</taxon>
        <taxon>Clostridia</taxon>
        <taxon>Lachnospirales</taxon>
        <taxon>Lachnospiraceae</taxon>
        <taxon>Anaerocolumna</taxon>
    </lineage>
</organism>
<protein>
    <submittedName>
        <fullName evidence="2">Hydrogenase expression/formation protein HypC</fullName>
    </submittedName>
</protein>
<dbReference type="NCBIfam" id="TIGR00074">
    <property type="entry name" value="hypC_hupF"/>
    <property type="match status" value="1"/>
</dbReference>
<dbReference type="SUPFAM" id="SSF159127">
    <property type="entry name" value="HupF/HypC-like"/>
    <property type="match status" value="1"/>
</dbReference>